<keyword evidence="2" id="KW-0812">Transmembrane</keyword>
<evidence type="ECO:0000313" key="3">
    <source>
        <dbReference type="EMBL" id="MFC0582525.1"/>
    </source>
</evidence>
<feature type="transmembrane region" description="Helical" evidence="2">
    <location>
        <begin position="44"/>
        <end position="66"/>
    </location>
</feature>
<feature type="transmembrane region" description="Helical" evidence="2">
    <location>
        <begin position="170"/>
        <end position="191"/>
    </location>
</feature>
<keyword evidence="2" id="KW-1133">Transmembrane helix</keyword>
<feature type="transmembrane region" description="Helical" evidence="2">
    <location>
        <begin position="12"/>
        <end position="32"/>
    </location>
</feature>
<keyword evidence="2" id="KW-0472">Membrane</keyword>
<gene>
    <name evidence="3" type="ORF">ACFFFR_09060</name>
</gene>
<feature type="region of interest" description="Disordered" evidence="1">
    <location>
        <begin position="287"/>
        <end position="308"/>
    </location>
</feature>
<organism evidence="3 4">
    <name type="scientific">Micrococcoides hystricis</name>
    <dbReference type="NCBI Taxonomy" id="1572761"/>
    <lineage>
        <taxon>Bacteria</taxon>
        <taxon>Bacillati</taxon>
        <taxon>Actinomycetota</taxon>
        <taxon>Actinomycetes</taxon>
        <taxon>Micrococcales</taxon>
        <taxon>Micrococcaceae</taxon>
        <taxon>Micrococcoides</taxon>
    </lineage>
</organism>
<accession>A0ABV6PBM0</accession>
<evidence type="ECO:0000256" key="1">
    <source>
        <dbReference type="SAM" id="MobiDB-lite"/>
    </source>
</evidence>
<sequence>MKPFSAISLNVAPRFVFLSFYLVAAGTIPLIFNGWSVERSEPSWPTLVVGISAWSLNFAAIIYYTVLPDLALRKLRSHGQQVLAEVIERRHHDSGTQLQLRFTNLAGTTIIRDFFDLCLRGSEQERDQQLQLQRSGHQLLVPLWLNPRVKQPAFGFAYQTGWRSWPELRFGLLLIAVTMFSLLFPAVIAALRDPQLGHELGQLVLVTAAWPAMPLVNLALLWMYFSHAAGPVGPTKLPVDLFHLAGVPAQTESLHWERRGYSGDLPLYTITVRYRDAAGQLQQTRFSATGRATTKAQEPEEEQELERMPQRRKILYLAQDQRHILFRDQPDGMFM</sequence>
<evidence type="ECO:0008006" key="5">
    <source>
        <dbReference type="Google" id="ProtNLM"/>
    </source>
</evidence>
<feature type="compositionally biased region" description="Polar residues" evidence="1">
    <location>
        <begin position="287"/>
        <end position="296"/>
    </location>
</feature>
<evidence type="ECO:0000313" key="4">
    <source>
        <dbReference type="Proteomes" id="UP001589862"/>
    </source>
</evidence>
<name>A0ABV6PBM0_9MICC</name>
<comment type="caution">
    <text evidence="3">The sequence shown here is derived from an EMBL/GenBank/DDBJ whole genome shotgun (WGS) entry which is preliminary data.</text>
</comment>
<feature type="transmembrane region" description="Helical" evidence="2">
    <location>
        <begin position="203"/>
        <end position="225"/>
    </location>
</feature>
<evidence type="ECO:0000256" key="2">
    <source>
        <dbReference type="SAM" id="Phobius"/>
    </source>
</evidence>
<dbReference type="RefSeq" id="WP_377459743.1">
    <property type="nucleotide sequence ID" value="NZ_JBHLUB010000030.1"/>
</dbReference>
<dbReference type="EMBL" id="JBHLUB010000030">
    <property type="protein sequence ID" value="MFC0582525.1"/>
    <property type="molecule type" value="Genomic_DNA"/>
</dbReference>
<protein>
    <recommendedName>
        <fullName evidence="5">DUF3592 domain-containing protein</fullName>
    </recommendedName>
</protein>
<reference evidence="3 4" key="1">
    <citation type="submission" date="2024-09" db="EMBL/GenBank/DDBJ databases">
        <authorList>
            <person name="Sun Q."/>
            <person name="Mori K."/>
        </authorList>
    </citation>
    <scope>NUCLEOTIDE SEQUENCE [LARGE SCALE GENOMIC DNA]</scope>
    <source>
        <strain evidence="3 4">NCAIM B.02604</strain>
    </source>
</reference>
<dbReference type="Proteomes" id="UP001589862">
    <property type="component" value="Unassembled WGS sequence"/>
</dbReference>
<proteinExistence type="predicted"/>
<keyword evidence="4" id="KW-1185">Reference proteome</keyword>